<sequence>MVHRTAKEGKVSRASSTSETEIRRDGKQRKVQTFFSFPDPLSVSRGAYPGLNSLHLPLLIRSSPGPTSFPAKERTWIDHDENGLLRNVIEESQSSSPGFLPSRPDEGDMNSIQADSPSGNQPNPAHQIPINNLEVWLSGLRHWFAKSTYKKDCIMGSNPISSGTEVEQAGEITKLPPAVQSQGSVLEHVGRLGGERAARKLDEQAKKP</sequence>
<name>A0A7J6DV18_CANSA</name>
<feature type="compositionally biased region" description="Basic and acidic residues" evidence="1">
    <location>
        <begin position="1"/>
        <end position="11"/>
    </location>
</feature>
<accession>A0A7J6DV18</accession>
<dbReference type="Proteomes" id="UP000583929">
    <property type="component" value="Unassembled WGS sequence"/>
</dbReference>
<feature type="compositionally biased region" description="Polar residues" evidence="1">
    <location>
        <begin position="110"/>
        <end position="124"/>
    </location>
</feature>
<evidence type="ECO:0000313" key="3">
    <source>
        <dbReference type="Proteomes" id="UP000583929"/>
    </source>
</evidence>
<gene>
    <name evidence="2" type="ORF">G4B88_002369</name>
</gene>
<dbReference type="AlphaFoldDB" id="A0A7J6DV18"/>
<protein>
    <submittedName>
        <fullName evidence="2">Uncharacterized protein</fullName>
    </submittedName>
</protein>
<evidence type="ECO:0000313" key="2">
    <source>
        <dbReference type="EMBL" id="KAF4349947.1"/>
    </source>
</evidence>
<geneLocation type="mitochondrion" evidence="2"/>
<reference evidence="2 3" key="1">
    <citation type="journal article" date="2020" name="bioRxiv">
        <title>Sequence and annotation of 42 cannabis genomes reveals extensive copy number variation in cannabinoid synthesis and pathogen resistance genes.</title>
        <authorList>
            <person name="Mckernan K.J."/>
            <person name="Helbert Y."/>
            <person name="Kane L.T."/>
            <person name="Ebling H."/>
            <person name="Zhang L."/>
            <person name="Liu B."/>
            <person name="Eaton Z."/>
            <person name="Mclaughlin S."/>
            <person name="Kingan S."/>
            <person name="Baybayan P."/>
            <person name="Concepcion G."/>
            <person name="Jordan M."/>
            <person name="Riva A."/>
            <person name="Barbazuk W."/>
            <person name="Harkins T."/>
        </authorList>
    </citation>
    <scope>NUCLEOTIDE SEQUENCE [LARGE SCALE GENOMIC DNA]</scope>
    <source>
        <strain evidence="3">cv. Jamaican Lion 4</strain>
        <tissue evidence="2">Leaf</tissue>
    </source>
</reference>
<comment type="caution">
    <text evidence="2">The sequence shown here is derived from an EMBL/GenBank/DDBJ whole genome shotgun (WGS) entry which is preliminary data.</text>
</comment>
<dbReference type="EMBL" id="JAATIQ010000614">
    <property type="protein sequence ID" value="KAF4349947.1"/>
    <property type="molecule type" value="Genomic_DNA"/>
</dbReference>
<feature type="region of interest" description="Disordered" evidence="1">
    <location>
        <begin position="1"/>
        <end position="31"/>
    </location>
</feature>
<keyword evidence="3" id="KW-1185">Reference proteome</keyword>
<evidence type="ECO:0000256" key="1">
    <source>
        <dbReference type="SAM" id="MobiDB-lite"/>
    </source>
</evidence>
<feature type="region of interest" description="Disordered" evidence="1">
    <location>
        <begin position="89"/>
        <end position="127"/>
    </location>
</feature>
<proteinExistence type="predicted"/>
<organism evidence="2 3">
    <name type="scientific">Cannabis sativa</name>
    <name type="common">Hemp</name>
    <name type="synonym">Marijuana</name>
    <dbReference type="NCBI Taxonomy" id="3483"/>
    <lineage>
        <taxon>Eukaryota</taxon>
        <taxon>Viridiplantae</taxon>
        <taxon>Streptophyta</taxon>
        <taxon>Embryophyta</taxon>
        <taxon>Tracheophyta</taxon>
        <taxon>Spermatophyta</taxon>
        <taxon>Magnoliopsida</taxon>
        <taxon>eudicotyledons</taxon>
        <taxon>Gunneridae</taxon>
        <taxon>Pentapetalae</taxon>
        <taxon>rosids</taxon>
        <taxon>fabids</taxon>
        <taxon>Rosales</taxon>
        <taxon>Cannabaceae</taxon>
        <taxon>Cannabis</taxon>
    </lineage>
</organism>
<keyword evidence="2" id="KW-0496">Mitochondrion</keyword>